<feature type="domain" description="Rhodanese" evidence="1">
    <location>
        <begin position="18"/>
        <end position="107"/>
    </location>
</feature>
<dbReference type="PATRIC" id="fig|1612624.7.peg.2708"/>
<proteinExistence type="predicted"/>
<keyword evidence="3" id="KW-1185">Reference proteome</keyword>
<name>A0A1C7NYR4_9HYPH</name>
<dbReference type="Pfam" id="PF09828">
    <property type="entry name" value="ChrB_C"/>
    <property type="match status" value="1"/>
</dbReference>
<dbReference type="InterPro" id="IPR036873">
    <property type="entry name" value="Rhodanese-like_dom_sf"/>
</dbReference>
<keyword evidence="2" id="KW-0808">Transferase</keyword>
<sequence length="277" mass="30279">MASYNSISVEKLARLTGTPKGPVVIDVRDDEDFAALPSLLPASTRRPYASASQWAAEYRGLWVVVVCQKGKKLSEGVAAWLRHAGAQAESLEGGVEAWTAAGLPLVPVAAIPGANTRSGSVWVTRSRPKIDRIACPWLVRRFVDPAASFLFVAPSEVEAVADRFEATPFDVEGVFWSHRGEGCTFDTMIAEFGLSFPALQHLALIVRAADTDRLDLAPEASGLLAASLGLSRMFSDDLEQLEAGMLLYDAFYRWARDATQEKHEWISHVPKKGRDHE</sequence>
<dbReference type="GO" id="GO:0016740">
    <property type="term" value="F:transferase activity"/>
    <property type="evidence" value="ECO:0007669"/>
    <property type="project" value="UniProtKB-KW"/>
</dbReference>
<dbReference type="Pfam" id="PF00581">
    <property type="entry name" value="Rhodanese"/>
    <property type="match status" value="1"/>
</dbReference>
<accession>A0A1C7NYR4</accession>
<evidence type="ECO:0000259" key="1">
    <source>
        <dbReference type="PROSITE" id="PS50206"/>
    </source>
</evidence>
<dbReference type="RefSeq" id="WP_068957735.1">
    <property type="nucleotide sequence ID" value="NZ_LGLV01000018.1"/>
</dbReference>
<comment type="caution">
    <text evidence="2">The sequence shown here is derived from an EMBL/GenBank/DDBJ whole genome shotgun (WGS) entry which is preliminary data.</text>
</comment>
<organism evidence="2 3">
    <name type="scientific">Pararhizobium polonicum</name>
    <dbReference type="NCBI Taxonomy" id="1612624"/>
    <lineage>
        <taxon>Bacteria</taxon>
        <taxon>Pseudomonadati</taxon>
        <taxon>Pseudomonadota</taxon>
        <taxon>Alphaproteobacteria</taxon>
        <taxon>Hyphomicrobiales</taxon>
        <taxon>Rhizobiaceae</taxon>
        <taxon>Rhizobium/Agrobacterium group</taxon>
        <taxon>Pararhizobium</taxon>
    </lineage>
</organism>
<dbReference type="SMART" id="SM00450">
    <property type="entry name" value="RHOD"/>
    <property type="match status" value="1"/>
</dbReference>
<dbReference type="OrthoDB" id="9784302at2"/>
<reference evidence="2 3" key="1">
    <citation type="journal article" date="2016" name="Syst. Appl. Microbiol.">
        <title>Pararhizobium polonicum sp. nov. isolated from tumors on stone fruit rootstocks.</title>
        <authorList>
            <person name="Pulawska J."/>
            <person name="Kuzmanovic N."/>
            <person name="Willems A."/>
            <person name="Pothier J.F."/>
        </authorList>
    </citation>
    <scope>NUCLEOTIDE SEQUENCE [LARGE SCALE GENOMIC DNA]</scope>
    <source>
        <strain evidence="2 3">F5.1</strain>
    </source>
</reference>
<protein>
    <submittedName>
        <fullName evidence="2">Sulfurtransferase</fullName>
    </submittedName>
</protein>
<dbReference type="AlphaFoldDB" id="A0A1C7NYR4"/>
<gene>
    <name evidence="2" type="ORF">ADU59_25015</name>
</gene>
<dbReference type="STRING" id="1612624.ADU59_25015"/>
<dbReference type="InterPro" id="IPR018634">
    <property type="entry name" value="ChrB_C"/>
</dbReference>
<dbReference type="Proteomes" id="UP000093111">
    <property type="component" value="Unassembled WGS sequence"/>
</dbReference>
<dbReference type="PROSITE" id="PS50206">
    <property type="entry name" value="RHODANESE_3"/>
    <property type="match status" value="1"/>
</dbReference>
<dbReference type="Gene3D" id="3.40.250.10">
    <property type="entry name" value="Rhodanese-like domain"/>
    <property type="match status" value="1"/>
</dbReference>
<evidence type="ECO:0000313" key="3">
    <source>
        <dbReference type="Proteomes" id="UP000093111"/>
    </source>
</evidence>
<dbReference type="EMBL" id="LGLV01000018">
    <property type="protein sequence ID" value="OBZ92654.1"/>
    <property type="molecule type" value="Genomic_DNA"/>
</dbReference>
<evidence type="ECO:0000313" key="2">
    <source>
        <dbReference type="EMBL" id="OBZ92654.1"/>
    </source>
</evidence>
<dbReference type="InterPro" id="IPR001763">
    <property type="entry name" value="Rhodanese-like_dom"/>
</dbReference>
<dbReference type="SUPFAM" id="SSF52821">
    <property type="entry name" value="Rhodanese/Cell cycle control phosphatase"/>
    <property type="match status" value="1"/>
</dbReference>